<evidence type="ECO:0000256" key="1">
    <source>
        <dbReference type="SAM" id="MobiDB-lite"/>
    </source>
</evidence>
<feature type="region of interest" description="Disordered" evidence="1">
    <location>
        <begin position="1"/>
        <end position="31"/>
    </location>
</feature>
<name>A0A915J568_ROMCU</name>
<reference evidence="3" key="1">
    <citation type="submission" date="2022-11" db="UniProtKB">
        <authorList>
            <consortium name="WormBaseParasite"/>
        </authorList>
    </citation>
    <scope>IDENTIFICATION</scope>
</reference>
<evidence type="ECO:0000313" key="2">
    <source>
        <dbReference type="Proteomes" id="UP000887565"/>
    </source>
</evidence>
<keyword evidence="2" id="KW-1185">Reference proteome</keyword>
<protein>
    <submittedName>
        <fullName evidence="3">Uncharacterized protein</fullName>
    </submittedName>
</protein>
<evidence type="ECO:0000313" key="3">
    <source>
        <dbReference type="WBParaSite" id="nRc.2.0.1.t20863-RA"/>
    </source>
</evidence>
<accession>A0A915J568</accession>
<dbReference type="Proteomes" id="UP000887565">
    <property type="component" value="Unplaced"/>
</dbReference>
<dbReference type="AlphaFoldDB" id="A0A915J568"/>
<proteinExistence type="predicted"/>
<organism evidence="2 3">
    <name type="scientific">Romanomermis culicivorax</name>
    <name type="common">Nematode worm</name>
    <dbReference type="NCBI Taxonomy" id="13658"/>
    <lineage>
        <taxon>Eukaryota</taxon>
        <taxon>Metazoa</taxon>
        <taxon>Ecdysozoa</taxon>
        <taxon>Nematoda</taxon>
        <taxon>Enoplea</taxon>
        <taxon>Dorylaimia</taxon>
        <taxon>Mermithida</taxon>
        <taxon>Mermithoidea</taxon>
        <taxon>Mermithidae</taxon>
        <taxon>Romanomermis</taxon>
    </lineage>
</organism>
<dbReference type="WBParaSite" id="nRc.2.0.1.t20863-RA">
    <property type="protein sequence ID" value="nRc.2.0.1.t20863-RA"/>
    <property type="gene ID" value="nRc.2.0.1.g20863"/>
</dbReference>
<sequence length="79" mass="8827">MSKVPMKLVIPRPDAAEQLAQPPPVTTPTGQDKLNLMAAQMEKMMVILGQMQNEIVAQQQKITYLETVEQELGTLVEYT</sequence>